<keyword evidence="3" id="KW-0282">Flagellum</keyword>
<evidence type="ECO:0000256" key="1">
    <source>
        <dbReference type="SAM" id="MobiDB-lite"/>
    </source>
</evidence>
<comment type="caution">
    <text evidence="3">The sequence shown here is derived from an EMBL/GenBank/DDBJ whole genome shotgun (WGS) entry which is preliminary data.</text>
</comment>
<evidence type="ECO:0000259" key="2">
    <source>
        <dbReference type="Pfam" id="PF07238"/>
    </source>
</evidence>
<proteinExistence type="predicted"/>
<keyword evidence="3" id="KW-0966">Cell projection</keyword>
<dbReference type="Proteomes" id="UP000559987">
    <property type="component" value="Unassembled WGS sequence"/>
</dbReference>
<protein>
    <submittedName>
        <fullName evidence="3">C-di-GMP-binding flagellar brake protein YcgR</fullName>
    </submittedName>
</protein>
<dbReference type="AlphaFoldDB" id="A0A839UKC4"/>
<evidence type="ECO:0000313" key="4">
    <source>
        <dbReference type="Proteomes" id="UP000559987"/>
    </source>
</evidence>
<dbReference type="EMBL" id="JACHXZ010000001">
    <property type="protein sequence ID" value="MBB3167060.1"/>
    <property type="molecule type" value="Genomic_DNA"/>
</dbReference>
<dbReference type="GO" id="GO:0035438">
    <property type="term" value="F:cyclic-di-GMP binding"/>
    <property type="evidence" value="ECO:0007669"/>
    <property type="project" value="InterPro"/>
</dbReference>
<keyword evidence="3" id="KW-0969">Cilium</keyword>
<accession>A0A839UKC4</accession>
<dbReference type="RefSeq" id="WP_183907463.1">
    <property type="nucleotide sequence ID" value="NZ_JACHXZ010000001.1"/>
</dbReference>
<feature type="region of interest" description="Disordered" evidence="1">
    <location>
        <begin position="185"/>
        <end position="205"/>
    </location>
</feature>
<dbReference type="Gene3D" id="2.40.10.220">
    <property type="entry name" value="predicted glycosyltransferase like domains"/>
    <property type="match status" value="1"/>
</dbReference>
<keyword evidence="4" id="KW-1185">Reference proteome</keyword>
<dbReference type="Pfam" id="PF07238">
    <property type="entry name" value="PilZ"/>
    <property type="match status" value="1"/>
</dbReference>
<evidence type="ECO:0000313" key="3">
    <source>
        <dbReference type="EMBL" id="MBB3167060.1"/>
    </source>
</evidence>
<sequence length="205" mass="23596">MSERRRFFRINDRVGVAYRVLTDAEADSRQERDNEPMDTMSLLSRYENTIEALLPQVDSEVLVELLGTLNKKINCVVAQLELDSRLVRDIAHKVREVNISACGMAFVADEHVPPGKVLSLDLLLRPEGTHLATYGQVLDCQSTDAGHYLRVNFMSLSPYDQEVLIQHIVRKQGWLIREQRDRQQMEASSELQHELQRMPVKPRTK</sequence>
<reference evidence="3 4" key="1">
    <citation type="submission" date="2020-08" db="EMBL/GenBank/DDBJ databases">
        <title>Genomic Encyclopedia of Type Strains, Phase III (KMG-III): the genomes of soil and plant-associated and newly described type strains.</title>
        <authorList>
            <person name="Whitman W."/>
        </authorList>
    </citation>
    <scope>NUCLEOTIDE SEQUENCE [LARGE SCALE GENOMIC DNA]</scope>
    <source>
        <strain evidence="3 4">CECT 8571</strain>
    </source>
</reference>
<organism evidence="3 4">
    <name type="scientific">Simiduia aestuariiviva</name>
    <dbReference type="NCBI Taxonomy" id="1510459"/>
    <lineage>
        <taxon>Bacteria</taxon>
        <taxon>Pseudomonadati</taxon>
        <taxon>Pseudomonadota</taxon>
        <taxon>Gammaproteobacteria</taxon>
        <taxon>Cellvibrionales</taxon>
        <taxon>Cellvibrionaceae</taxon>
        <taxon>Simiduia</taxon>
    </lineage>
</organism>
<feature type="domain" description="PilZ" evidence="2">
    <location>
        <begin position="92"/>
        <end position="168"/>
    </location>
</feature>
<name>A0A839UKC4_9GAMM</name>
<gene>
    <name evidence="3" type="ORF">FHS30_000236</name>
</gene>
<dbReference type="InterPro" id="IPR009875">
    <property type="entry name" value="PilZ_domain"/>
</dbReference>